<protein>
    <submittedName>
        <fullName evidence="3">F-box protein</fullName>
    </submittedName>
</protein>
<dbReference type="AlphaFoldDB" id="A0A2Z7DCY0"/>
<feature type="domain" description="F-box" evidence="2">
    <location>
        <begin position="26"/>
        <end position="72"/>
    </location>
</feature>
<dbReference type="InterPro" id="IPR013187">
    <property type="entry name" value="F-box-assoc_dom_typ3"/>
</dbReference>
<sequence>MKSKRQRMDANSGKSRRRRRANSAEDIEKPYLPYELIFEILCYLPVISLLRFKTVCKLWRDTIEDPRFVEKHMEPQASLVISYHADTGDTPDRDNSTAGLESSSIMCFLHGLQLEKCNSTHTYRIKNPSTKQVLTLPCPKNSVLTMSMCYISTRHEYKLVYLYHEELTHDRLGCEVLTIGTDSSWRSIDIPAGISYDPIIDKLKDCILINGVFYAVKESEYGDFKLICIAIEKEEFLQVDFPINLLSDRATMWPLRWNCSVLSFVTVVRQRLHVWILEDFSKKRWSKNRIDIPLTFWRDFPDLGEDIYIRGITDDVLLFIVKSEHAIFYSIKSASVMYKASAPPGKKLFLFSNRSTLISLSGMQPAAA</sequence>
<dbReference type="SMART" id="SM00256">
    <property type="entry name" value="FBOX"/>
    <property type="match status" value="1"/>
</dbReference>
<organism evidence="3 4">
    <name type="scientific">Dorcoceras hygrometricum</name>
    <dbReference type="NCBI Taxonomy" id="472368"/>
    <lineage>
        <taxon>Eukaryota</taxon>
        <taxon>Viridiplantae</taxon>
        <taxon>Streptophyta</taxon>
        <taxon>Embryophyta</taxon>
        <taxon>Tracheophyta</taxon>
        <taxon>Spermatophyta</taxon>
        <taxon>Magnoliopsida</taxon>
        <taxon>eudicotyledons</taxon>
        <taxon>Gunneridae</taxon>
        <taxon>Pentapetalae</taxon>
        <taxon>asterids</taxon>
        <taxon>lamiids</taxon>
        <taxon>Lamiales</taxon>
        <taxon>Gesneriaceae</taxon>
        <taxon>Didymocarpoideae</taxon>
        <taxon>Trichosporeae</taxon>
        <taxon>Loxocarpinae</taxon>
        <taxon>Dorcoceras</taxon>
    </lineage>
</organism>
<dbReference type="NCBIfam" id="TIGR01640">
    <property type="entry name" value="F_box_assoc_1"/>
    <property type="match status" value="1"/>
</dbReference>
<proteinExistence type="predicted"/>
<dbReference type="PANTHER" id="PTHR31111:SF136">
    <property type="entry name" value="F-BOX ASSOCIATED DOMAIN-CONTAINING PROTEIN"/>
    <property type="match status" value="1"/>
</dbReference>
<evidence type="ECO:0000313" key="3">
    <source>
        <dbReference type="EMBL" id="KZV55186.1"/>
    </source>
</evidence>
<keyword evidence="4" id="KW-1185">Reference proteome</keyword>
<dbReference type="PROSITE" id="PS50181">
    <property type="entry name" value="FBOX"/>
    <property type="match status" value="1"/>
</dbReference>
<gene>
    <name evidence="3" type="ORF">F511_12773</name>
</gene>
<dbReference type="Pfam" id="PF00646">
    <property type="entry name" value="F-box"/>
    <property type="match status" value="1"/>
</dbReference>
<evidence type="ECO:0000259" key="2">
    <source>
        <dbReference type="PROSITE" id="PS50181"/>
    </source>
</evidence>
<name>A0A2Z7DCY0_9LAMI</name>
<dbReference type="CDD" id="cd22157">
    <property type="entry name" value="F-box_AtFBW1-like"/>
    <property type="match status" value="1"/>
</dbReference>
<dbReference type="PANTHER" id="PTHR31111">
    <property type="entry name" value="BNAA05G37150D PROTEIN-RELATED"/>
    <property type="match status" value="1"/>
</dbReference>
<dbReference type="InterPro" id="IPR001810">
    <property type="entry name" value="F-box_dom"/>
</dbReference>
<dbReference type="OrthoDB" id="1245528at2759"/>
<dbReference type="SUPFAM" id="SSF81383">
    <property type="entry name" value="F-box domain"/>
    <property type="match status" value="1"/>
</dbReference>
<evidence type="ECO:0000313" key="4">
    <source>
        <dbReference type="Proteomes" id="UP000250235"/>
    </source>
</evidence>
<dbReference type="InterPro" id="IPR017451">
    <property type="entry name" value="F-box-assoc_interact_dom"/>
</dbReference>
<evidence type="ECO:0000256" key="1">
    <source>
        <dbReference type="SAM" id="MobiDB-lite"/>
    </source>
</evidence>
<feature type="region of interest" description="Disordered" evidence="1">
    <location>
        <begin position="1"/>
        <end position="22"/>
    </location>
</feature>
<reference evidence="3 4" key="1">
    <citation type="journal article" date="2015" name="Proc. Natl. Acad. Sci. U.S.A.">
        <title>The resurrection genome of Boea hygrometrica: A blueprint for survival of dehydration.</title>
        <authorList>
            <person name="Xiao L."/>
            <person name="Yang G."/>
            <person name="Zhang L."/>
            <person name="Yang X."/>
            <person name="Zhao S."/>
            <person name="Ji Z."/>
            <person name="Zhou Q."/>
            <person name="Hu M."/>
            <person name="Wang Y."/>
            <person name="Chen M."/>
            <person name="Xu Y."/>
            <person name="Jin H."/>
            <person name="Xiao X."/>
            <person name="Hu G."/>
            <person name="Bao F."/>
            <person name="Hu Y."/>
            <person name="Wan P."/>
            <person name="Li L."/>
            <person name="Deng X."/>
            <person name="Kuang T."/>
            <person name="Xiang C."/>
            <person name="Zhu J.K."/>
            <person name="Oliver M.J."/>
            <person name="He Y."/>
        </authorList>
    </citation>
    <scope>NUCLEOTIDE SEQUENCE [LARGE SCALE GENOMIC DNA]</scope>
    <source>
        <strain evidence="4">cv. XS01</strain>
    </source>
</reference>
<dbReference type="Gene3D" id="1.20.1280.50">
    <property type="match status" value="1"/>
</dbReference>
<dbReference type="Pfam" id="PF08268">
    <property type="entry name" value="FBA_3"/>
    <property type="match status" value="1"/>
</dbReference>
<dbReference type="InterPro" id="IPR036047">
    <property type="entry name" value="F-box-like_dom_sf"/>
</dbReference>
<dbReference type="Proteomes" id="UP000250235">
    <property type="component" value="Unassembled WGS sequence"/>
</dbReference>
<accession>A0A2Z7DCY0</accession>
<dbReference type="EMBL" id="KQ988996">
    <property type="protein sequence ID" value="KZV55186.1"/>
    <property type="molecule type" value="Genomic_DNA"/>
</dbReference>